<dbReference type="AlphaFoldDB" id="A0AAW7XP74"/>
<protein>
    <recommendedName>
        <fullName evidence="5">DUF3726 domain-containing protein</fullName>
    </recommendedName>
</protein>
<dbReference type="EMBL" id="JAUOPG010000010">
    <property type="protein sequence ID" value="MDO6454839.1"/>
    <property type="molecule type" value="Genomic_DNA"/>
</dbReference>
<name>A0AAW7XP74_9GAMM</name>
<evidence type="ECO:0000313" key="1">
    <source>
        <dbReference type="EMBL" id="MDO6454839.1"/>
    </source>
</evidence>
<dbReference type="RefSeq" id="WP_075171786.1">
    <property type="nucleotide sequence ID" value="NZ_CAXHZV010000010.1"/>
</dbReference>
<dbReference type="EMBL" id="JAUYVO010000005">
    <property type="protein sequence ID" value="MDP2522662.1"/>
    <property type="molecule type" value="Genomic_DNA"/>
</dbReference>
<proteinExistence type="predicted"/>
<keyword evidence="4" id="KW-1185">Reference proteome</keyword>
<accession>A0AAW7XP74</accession>
<dbReference type="Proteomes" id="UP001177341">
    <property type="component" value="Unassembled WGS sequence"/>
</dbReference>
<evidence type="ECO:0008006" key="5">
    <source>
        <dbReference type="Google" id="ProtNLM"/>
    </source>
</evidence>
<evidence type="ECO:0000313" key="4">
    <source>
        <dbReference type="Proteomes" id="UP001177341"/>
    </source>
</evidence>
<evidence type="ECO:0000313" key="3">
    <source>
        <dbReference type="Proteomes" id="UP001169862"/>
    </source>
</evidence>
<organism evidence="1 3">
    <name type="scientific">Neptunomonas phycophila</name>
    <dbReference type="NCBI Taxonomy" id="1572645"/>
    <lineage>
        <taxon>Bacteria</taxon>
        <taxon>Pseudomonadati</taxon>
        <taxon>Pseudomonadota</taxon>
        <taxon>Gammaproteobacteria</taxon>
        <taxon>Oceanospirillales</taxon>
        <taxon>Oceanospirillaceae</taxon>
        <taxon>Neptunomonas</taxon>
    </lineage>
</organism>
<comment type="caution">
    <text evidence="1">The sequence shown here is derived from an EMBL/GenBank/DDBJ whole genome shotgun (WGS) entry which is preliminary data.</text>
</comment>
<gene>
    <name evidence="1" type="ORF">Q4490_14805</name>
    <name evidence="2" type="ORF">Q8W30_08770</name>
</gene>
<reference evidence="1" key="1">
    <citation type="submission" date="2023-07" db="EMBL/GenBank/DDBJ databases">
        <title>Genome content predicts the carbon catabolic preferences of heterotrophic bacteria.</title>
        <authorList>
            <person name="Gralka M."/>
        </authorList>
    </citation>
    <scope>NUCLEOTIDE SEQUENCE</scope>
    <source>
        <strain evidence="2">5G01</strain>
        <strain evidence="1">I2M16</strain>
    </source>
</reference>
<dbReference type="Proteomes" id="UP001169862">
    <property type="component" value="Unassembled WGS sequence"/>
</dbReference>
<evidence type="ECO:0000313" key="2">
    <source>
        <dbReference type="EMBL" id="MDP2522662.1"/>
    </source>
</evidence>
<sequence length="267" mass="29158">MSQILSEILQGLETEYLQRMSNLGLSEGKDAYATAESLCHEKLYLGSDLLAKIISQDPTLLAARAGELITDPKEQDNPSVGIIICSNIVEAAFEGLLGVAFEQGWLEIDDQGRIVSDLGDLNVVFPITEDYSRSSTAIENVSSRKKSRLNQIFQAAEQEYIQLLDNEAHDAYTLALQVSGNYAIFAPDDIAPLIEENPLLLGLRPDELKNDEMFAGDPPAGIIISGHLTSILLEQLLTLAEERGCLAHDSTGHMIVPEGEEDNPVIH</sequence>